<keyword evidence="1" id="KW-0812">Transmembrane</keyword>
<reference evidence="2 3" key="1">
    <citation type="submission" date="2018-10" db="EMBL/GenBank/DDBJ databases">
        <title>A high-quality apple genome assembly.</title>
        <authorList>
            <person name="Hu J."/>
        </authorList>
    </citation>
    <scope>NUCLEOTIDE SEQUENCE [LARGE SCALE GENOMIC DNA]</scope>
    <source>
        <strain evidence="3">cv. HFTH1</strain>
        <tissue evidence="2">Young leaf</tissue>
    </source>
</reference>
<keyword evidence="1" id="KW-0472">Membrane</keyword>
<dbReference type="EMBL" id="RDQH01000337">
    <property type="protein sequence ID" value="RXH83385.1"/>
    <property type="molecule type" value="Genomic_DNA"/>
</dbReference>
<sequence length="299" mass="33278">SPHPVSSPVLRGRAPLGHRDLFSPTEYVSARSPAVSGAFSVTSRPRAPTTFRARLHRSTILSALDPDHALTVLFMGTHTRTSQWVTHSEIVLARTCFTLEFQWNSKPMSSQKASILPNEGDQVIQAIAFGSTLLYMCCSSWKERWTEKPSSLSSMQEGSSLSHPSLTLKPRLLSFIFLLKTIVSSTRETLFFLSDFGAFALCTQGNIGLEVGFNEEVCTYCVLAFKVTFQKVSILSSYFISYLLCTFPFLLLISNYVLCLTTSILLIPTYGLNSMDPHLIAMSISSEICICPPTFFMYF</sequence>
<dbReference type="Proteomes" id="UP000290289">
    <property type="component" value="Chromosome 11"/>
</dbReference>
<gene>
    <name evidence="2" type="ORF">DVH24_005638</name>
</gene>
<protein>
    <submittedName>
        <fullName evidence="2">Uncharacterized protein</fullName>
    </submittedName>
</protein>
<feature type="transmembrane region" description="Helical" evidence="1">
    <location>
        <begin position="239"/>
        <end position="267"/>
    </location>
</feature>
<evidence type="ECO:0000256" key="1">
    <source>
        <dbReference type="SAM" id="Phobius"/>
    </source>
</evidence>
<evidence type="ECO:0000313" key="3">
    <source>
        <dbReference type="Proteomes" id="UP000290289"/>
    </source>
</evidence>
<organism evidence="2 3">
    <name type="scientific">Malus domestica</name>
    <name type="common">Apple</name>
    <name type="synonym">Pyrus malus</name>
    <dbReference type="NCBI Taxonomy" id="3750"/>
    <lineage>
        <taxon>Eukaryota</taxon>
        <taxon>Viridiplantae</taxon>
        <taxon>Streptophyta</taxon>
        <taxon>Embryophyta</taxon>
        <taxon>Tracheophyta</taxon>
        <taxon>Spermatophyta</taxon>
        <taxon>Magnoliopsida</taxon>
        <taxon>eudicotyledons</taxon>
        <taxon>Gunneridae</taxon>
        <taxon>Pentapetalae</taxon>
        <taxon>rosids</taxon>
        <taxon>fabids</taxon>
        <taxon>Rosales</taxon>
        <taxon>Rosaceae</taxon>
        <taxon>Amygdaloideae</taxon>
        <taxon>Maleae</taxon>
        <taxon>Malus</taxon>
    </lineage>
</organism>
<proteinExistence type="predicted"/>
<keyword evidence="1" id="KW-1133">Transmembrane helix</keyword>
<accession>A0A498IMM1</accession>
<keyword evidence="3" id="KW-1185">Reference proteome</keyword>
<dbReference type="AlphaFoldDB" id="A0A498IMM1"/>
<feature type="non-terminal residue" evidence="2">
    <location>
        <position position="1"/>
    </location>
</feature>
<name>A0A498IMM1_MALDO</name>
<comment type="caution">
    <text evidence="2">The sequence shown here is derived from an EMBL/GenBank/DDBJ whole genome shotgun (WGS) entry which is preliminary data.</text>
</comment>
<evidence type="ECO:0000313" key="2">
    <source>
        <dbReference type="EMBL" id="RXH83385.1"/>
    </source>
</evidence>